<feature type="transmembrane region" description="Helical" evidence="2">
    <location>
        <begin position="311"/>
        <end position="333"/>
    </location>
</feature>
<reference evidence="3 4" key="1">
    <citation type="journal article" date="2006" name="Science">
        <title>Phytophthora genome sequences uncover evolutionary origins and mechanisms of pathogenesis.</title>
        <authorList>
            <person name="Tyler B.M."/>
            <person name="Tripathy S."/>
            <person name="Zhang X."/>
            <person name="Dehal P."/>
            <person name="Jiang R.H."/>
            <person name="Aerts A."/>
            <person name="Arredondo F.D."/>
            <person name="Baxter L."/>
            <person name="Bensasson D."/>
            <person name="Beynon J.L."/>
            <person name="Chapman J."/>
            <person name="Damasceno C.M."/>
            <person name="Dorrance A.E."/>
            <person name="Dou D."/>
            <person name="Dickerman A.W."/>
            <person name="Dubchak I.L."/>
            <person name="Garbelotto M."/>
            <person name="Gijzen M."/>
            <person name="Gordon S.G."/>
            <person name="Govers F."/>
            <person name="Grunwald N.J."/>
            <person name="Huang W."/>
            <person name="Ivors K.L."/>
            <person name="Jones R.W."/>
            <person name="Kamoun S."/>
            <person name="Krampis K."/>
            <person name="Lamour K.H."/>
            <person name="Lee M.K."/>
            <person name="McDonald W.H."/>
            <person name="Medina M."/>
            <person name="Meijer H.J."/>
            <person name="Nordberg E.K."/>
            <person name="Maclean D.J."/>
            <person name="Ospina-Giraldo M.D."/>
            <person name="Morris P.F."/>
            <person name="Phuntumart V."/>
            <person name="Putnam N.H."/>
            <person name="Rash S."/>
            <person name="Rose J.K."/>
            <person name="Sakihama Y."/>
            <person name="Salamov A.A."/>
            <person name="Savidor A."/>
            <person name="Scheuring C.F."/>
            <person name="Smith B.M."/>
            <person name="Sobral B.W."/>
            <person name="Terry A."/>
            <person name="Torto-Alalibo T.A."/>
            <person name="Win J."/>
            <person name="Xu Z."/>
            <person name="Zhang H."/>
            <person name="Grigoriev I.V."/>
            <person name="Rokhsar D.S."/>
            <person name="Boore J.L."/>
        </authorList>
    </citation>
    <scope>NUCLEOTIDE SEQUENCE [LARGE SCALE GENOMIC DNA]</scope>
    <source>
        <strain evidence="3 4">P6497</strain>
    </source>
</reference>
<dbReference type="KEGG" id="psoj:PHYSODRAFT_414459"/>
<feature type="transmembrane region" description="Helical" evidence="2">
    <location>
        <begin position="12"/>
        <end position="38"/>
    </location>
</feature>
<name>G4YJQ2_PHYSP</name>
<keyword evidence="4" id="KW-1185">Reference proteome</keyword>
<evidence type="ECO:0000256" key="2">
    <source>
        <dbReference type="SAM" id="Phobius"/>
    </source>
</evidence>
<dbReference type="OMA" id="WASFLMI"/>
<organism evidence="3 4">
    <name type="scientific">Phytophthora sojae (strain P6497)</name>
    <name type="common">Soybean stem and root rot agent</name>
    <name type="synonym">Phytophthora megasperma f. sp. glycines</name>
    <dbReference type="NCBI Taxonomy" id="1094619"/>
    <lineage>
        <taxon>Eukaryota</taxon>
        <taxon>Sar</taxon>
        <taxon>Stramenopiles</taxon>
        <taxon>Oomycota</taxon>
        <taxon>Peronosporomycetes</taxon>
        <taxon>Peronosporales</taxon>
        <taxon>Peronosporaceae</taxon>
        <taxon>Phytophthora</taxon>
    </lineage>
</organism>
<feature type="compositionally biased region" description="Basic and acidic residues" evidence="1">
    <location>
        <begin position="198"/>
        <end position="209"/>
    </location>
</feature>
<feature type="non-terminal residue" evidence="3">
    <location>
        <position position="387"/>
    </location>
</feature>
<keyword evidence="2" id="KW-0472">Membrane</keyword>
<feature type="transmembrane region" description="Helical" evidence="2">
    <location>
        <begin position="360"/>
        <end position="377"/>
    </location>
</feature>
<sequence>QIRNTTPDLSCSSIYLIGIATGCGAMFTMVALAAVWVFPIPFGIVLASIPFQLFLAIFFLGSVRRHGASSLIPQLSATRKHQLYLILAQSVLAFSYVTFSVIFAKCNSTQQFGLFLLLPVVKLAYKHVGARLASDNKEIIPVVVVFTVDVFNGLYISTCIQSSQSWLGSFQMITLTIAQTLISLWDINKKATVLDRLSRRSNQPHESRRTSVSLVQSSRSHTCIVPSEDATSLPSTKLARKQRQSQSLLETKLDNCSRSMLFHLEYVVLVAYVESVVPALYVLHLLVLVQLPSAKYYAHTADLSSAQLRTSVGSILLYASAESFSLVWLHIVLRRKFGFSLLYQLAFVLETEKGQHQGRLFMWIAPILQLMLVHFGVDFSFQFKWLR</sequence>
<keyword evidence="2" id="KW-1133">Transmembrane helix</keyword>
<gene>
    <name evidence="3" type="ORF">PHYSODRAFT_414459</name>
</gene>
<feature type="transmembrane region" description="Helical" evidence="2">
    <location>
        <begin position="139"/>
        <end position="157"/>
    </location>
</feature>
<evidence type="ECO:0000256" key="1">
    <source>
        <dbReference type="SAM" id="MobiDB-lite"/>
    </source>
</evidence>
<dbReference type="SMR" id="G4YJQ2"/>
<dbReference type="Proteomes" id="UP000002640">
    <property type="component" value="Unassembled WGS sequence"/>
</dbReference>
<feature type="non-terminal residue" evidence="3">
    <location>
        <position position="1"/>
    </location>
</feature>
<dbReference type="AlphaFoldDB" id="G4YJQ2"/>
<evidence type="ECO:0000313" key="3">
    <source>
        <dbReference type="EMBL" id="EGZ30164.1"/>
    </source>
</evidence>
<accession>G4YJQ2</accession>
<feature type="transmembrane region" description="Helical" evidence="2">
    <location>
        <begin position="83"/>
        <end position="104"/>
    </location>
</feature>
<keyword evidence="2" id="KW-0812">Transmembrane</keyword>
<dbReference type="EMBL" id="JH159151">
    <property type="protein sequence ID" value="EGZ30164.1"/>
    <property type="molecule type" value="Genomic_DNA"/>
</dbReference>
<evidence type="ECO:0000313" key="4">
    <source>
        <dbReference type="Proteomes" id="UP000002640"/>
    </source>
</evidence>
<dbReference type="GeneID" id="20651825"/>
<protein>
    <submittedName>
        <fullName evidence="3">Uncharacterized protein</fullName>
    </submittedName>
</protein>
<feature type="transmembrane region" description="Helical" evidence="2">
    <location>
        <begin position="169"/>
        <end position="187"/>
    </location>
</feature>
<feature type="region of interest" description="Disordered" evidence="1">
    <location>
        <begin position="198"/>
        <end position="220"/>
    </location>
</feature>
<dbReference type="InParanoid" id="G4YJQ2"/>
<dbReference type="RefSeq" id="XP_009517439.1">
    <property type="nucleotide sequence ID" value="XM_009519144.1"/>
</dbReference>
<feature type="transmembrane region" description="Helical" evidence="2">
    <location>
        <begin position="44"/>
        <end position="63"/>
    </location>
</feature>
<proteinExistence type="predicted"/>
<feature type="compositionally biased region" description="Polar residues" evidence="1">
    <location>
        <begin position="210"/>
        <end position="220"/>
    </location>
</feature>
<feature type="transmembrane region" description="Helical" evidence="2">
    <location>
        <begin position="266"/>
        <end position="291"/>
    </location>
</feature>